<dbReference type="SUPFAM" id="SSF48452">
    <property type="entry name" value="TPR-like"/>
    <property type="match status" value="3"/>
</dbReference>
<keyword evidence="3" id="KW-1185">Reference proteome</keyword>
<sequence length="1064" mass="122646">MNIIGQFLKSDFFLKVSPTGWAFAQNIFGSIYAQSQKGDQASNIELAIEAYQQALKVYNQKDKPQLWAMVQHNLGNAYRARIKEDRATNIELAIEAYQQAFKVYTYKDLPLDWAMTQNGLGNAYTERIKEERASNIELAIEAYQQALKVYNQKDKPQLWAMVQHNLGNAYRARIKEDRATNIELAIEAYQQAFKVYTYKDLPLDWAMTQNNLGSAYSERIKGSKAINIELAIEAYQQALKVYIQSDFPLDWAGVQNNLGNAYRIRIREDRVQNIELSIEAHQYALKIFKQSDFPLEWANTQNNLGTAYRARISGDLAQNIELAIEAFQQALQIRNKKDLPLAWAMSKLNLGNAFSDRINGHQADNIELAIEAYSLALEVFTFYSLPQEWAVTQNSLGNAYRNRVLGDQEKNIELAIDAFQKALKVYTEQDQPLDWATAQNNLGNAYSARIFGDRIQNLQLAIKSFALALQVRTEQALPVEWATTQHNIGIAYLDNINGDQLLNVDLAINSFQRALRIFNPHLFPLQSFRTATILGMLFFKREDWGQARKVFEQAHQAAEYSRQQQYLPNRKRLADETADLYSYLISVCLQLNDKIAAFQYILAAKGRSDIERLGLLQTVEQLLDKYPEMADDYTSIRQLQQILNELSFKLEILSKPSNDDLLLDEDEKKQQWIKLTEQILQYRLQLQKAFERLNFRFPRSTSVQPLPSLTAQKMQELANEMGATLIEYFRHWNGWIAFIVSADRSVNCVEFPADLDTFLQKHLLSNDNYNILNSFQEDHPMHERLYFKSFYQRLIAPLEDFLPEKGQLFIAPEGILYQVPFGALWKKNITHRLMDQFLLSLVPSLSFLFNLFQQRKSISIDPLARQDRLLSVVYPGNDPSDRNYLTHAYKEAIEVAKHFMHTEQLDNEQAQPDQLIKLCQQKAFSVIHFGCHGRFEKEAPEYSCLILHRSLTVQQIVNELRLQQSPLATLGACQTGLSRTFKGGDQTGLSQALFMAGAKTVLASLWSVNDESTRVLFEHFYRKRAEFGVSEAEALQYAQQQVRQYPEWQDAYYWAAFQIMGQTN</sequence>
<dbReference type="InterPro" id="IPR011990">
    <property type="entry name" value="TPR-like_helical_dom_sf"/>
</dbReference>
<proteinExistence type="predicted"/>
<dbReference type="InterPro" id="IPR006597">
    <property type="entry name" value="Sel1-like"/>
</dbReference>
<organism evidence="2 3">
    <name type="scientific">Spirosoma foliorum</name>
    <dbReference type="NCBI Taxonomy" id="2710596"/>
    <lineage>
        <taxon>Bacteria</taxon>
        <taxon>Pseudomonadati</taxon>
        <taxon>Bacteroidota</taxon>
        <taxon>Cytophagia</taxon>
        <taxon>Cytophagales</taxon>
        <taxon>Cytophagaceae</taxon>
        <taxon>Spirosoma</taxon>
    </lineage>
</organism>
<dbReference type="KEGG" id="sfol:H3H32_26630"/>
<protein>
    <submittedName>
        <fullName evidence="2">Tetratricopeptide repeat protein</fullName>
    </submittedName>
</protein>
<evidence type="ECO:0000313" key="2">
    <source>
        <dbReference type="EMBL" id="QMW01508.1"/>
    </source>
</evidence>
<dbReference type="Proteomes" id="UP000515369">
    <property type="component" value="Chromosome"/>
</dbReference>
<dbReference type="Pfam" id="PF12770">
    <property type="entry name" value="CHAT"/>
    <property type="match status" value="1"/>
</dbReference>
<feature type="domain" description="CHAT" evidence="1">
    <location>
        <begin position="789"/>
        <end position="1062"/>
    </location>
</feature>
<dbReference type="AlphaFoldDB" id="A0A7G5GRL6"/>
<dbReference type="InterPro" id="IPR024983">
    <property type="entry name" value="CHAT_dom"/>
</dbReference>
<gene>
    <name evidence="2" type="ORF">H3H32_26630</name>
</gene>
<dbReference type="Gene3D" id="1.25.40.10">
    <property type="entry name" value="Tetratricopeptide repeat domain"/>
    <property type="match status" value="4"/>
</dbReference>
<accession>A0A7G5GRL6</accession>
<dbReference type="PANTHER" id="PTHR10098:SF108">
    <property type="entry name" value="TETRATRICOPEPTIDE REPEAT PROTEIN 28"/>
    <property type="match status" value="1"/>
</dbReference>
<reference evidence="2 3" key="1">
    <citation type="submission" date="2020-07" db="EMBL/GenBank/DDBJ databases">
        <title>Spirosoma foliorum sp. nov., isolated from the leaves on the Nejang mountain Korea, Republic of.</title>
        <authorList>
            <person name="Ho H."/>
            <person name="Lee Y.-J."/>
            <person name="Nurcahyanto D.-A."/>
            <person name="Kim S.-G."/>
        </authorList>
    </citation>
    <scope>NUCLEOTIDE SEQUENCE [LARGE SCALE GENOMIC DNA]</scope>
    <source>
        <strain evidence="2 3">PL0136</strain>
    </source>
</reference>
<evidence type="ECO:0000259" key="1">
    <source>
        <dbReference type="Pfam" id="PF12770"/>
    </source>
</evidence>
<name>A0A7G5GRL6_9BACT</name>
<dbReference type="PANTHER" id="PTHR10098">
    <property type="entry name" value="RAPSYN-RELATED"/>
    <property type="match status" value="1"/>
</dbReference>
<dbReference type="EMBL" id="CP059732">
    <property type="protein sequence ID" value="QMW01508.1"/>
    <property type="molecule type" value="Genomic_DNA"/>
</dbReference>
<dbReference type="SMART" id="SM00028">
    <property type="entry name" value="TPR"/>
    <property type="match status" value="10"/>
</dbReference>
<dbReference type="SMART" id="SM00671">
    <property type="entry name" value="SEL1"/>
    <property type="match status" value="6"/>
</dbReference>
<dbReference type="RefSeq" id="WP_182458790.1">
    <property type="nucleotide sequence ID" value="NZ_CP059732.1"/>
</dbReference>
<dbReference type="InterPro" id="IPR019734">
    <property type="entry name" value="TPR_rpt"/>
</dbReference>
<evidence type="ECO:0000313" key="3">
    <source>
        <dbReference type="Proteomes" id="UP000515369"/>
    </source>
</evidence>